<organism evidence="1 2">
    <name type="scientific">Dinghuibacter silviterrae</name>
    <dbReference type="NCBI Taxonomy" id="1539049"/>
    <lineage>
        <taxon>Bacteria</taxon>
        <taxon>Pseudomonadati</taxon>
        <taxon>Bacteroidota</taxon>
        <taxon>Chitinophagia</taxon>
        <taxon>Chitinophagales</taxon>
        <taxon>Chitinophagaceae</taxon>
        <taxon>Dinghuibacter</taxon>
    </lineage>
</organism>
<accession>A0A4V3GKM0</accession>
<dbReference type="AlphaFoldDB" id="A0A4V3GKM0"/>
<proteinExistence type="predicted"/>
<dbReference type="EMBL" id="SODV01000002">
    <property type="protein sequence ID" value="TDW96182.1"/>
    <property type="molecule type" value="Genomic_DNA"/>
</dbReference>
<protein>
    <submittedName>
        <fullName evidence="1">Uncharacterized protein</fullName>
    </submittedName>
</protein>
<dbReference type="Proteomes" id="UP000294498">
    <property type="component" value="Unassembled WGS sequence"/>
</dbReference>
<evidence type="ECO:0000313" key="2">
    <source>
        <dbReference type="Proteomes" id="UP000294498"/>
    </source>
</evidence>
<name>A0A4V3GKM0_9BACT</name>
<reference evidence="1 2" key="1">
    <citation type="submission" date="2019-03" db="EMBL/GenBank/DDBJ databases">
        <title>Genomic Encyclopedia of Type Strains, Phase IV (KMG-IV): sequencing the most valuable type-strain genomes for metagenomic binning, comparative biology and taxonomic classification.</title>
        <authorList>
            <person name="Goeker M."/>
        </authorList>
    </citation>
    <scope>NUCLEOTIDE SEQUENCE [LARGE SCALE GENOMIC DNA]</scope>
    <source>
        <strain evidence="1 2">DSM 100059</strain>
    </source>
</reference>
<sequence length="275" mass="30716">MTAVFWISMSKYLFFMAQRLKNNGRGLLLTLALLLMVTGGFAQQWQLDKMPADLETDLALHALPPNLRADATVYLLDPAKGYYVGKQGTSGFICFVTRTNWEWAEYRQDLYTPMGYDPEGARTIFPLYRDAAAMRATGMYIAEQVRDTIAGRIVRGFYAPPAKAGLSYMLAPVMRVYTGKPGDKSVMTMSMPHFMFYAPYITVADVGFDSNSPSGPWLINSGNTVLGDGKGPEGYFIMPADKATTAKIMEDGKDLVKRLQAYSHYFNVEMDMTKN</sequence>
<evidence type="ECO:0000313" key="1">
    <source>
        <dbReference type="EMBL" id="TDW96182.1"/>
    </source>
</evidence>
<keyword evidence="2" id="KW-1185">Reference proteome</keyword>
<comment type="caution">
    <text evidence="1">The sequence shown here is derived from an EMBL/GenBank/DDBJ whole genome shotgun (WGS) entry which is preliminary data.</text>
</comment>
<gene>
    <name evidence="1" type="ORF">EDB95_4006</name>
</gene>